<keyword evidence="7" id="KW-0408">Iron</keyword>
<dbReference type="InterPro" id="IPR000531">
    <property type="entry name" value="Beta-barrel_TonB"/>
</dbReference>
<proteinExistence type="inferred from homology"/>
<evidence type="ECO:0000256" key="11">
    <source>
        <dbReference type="ARBA" id="ARBA00023237"/>
    </source>
</evidence>
<keyword evidence="10 12" id="KW-0472">Membrane</keyword>
<keyword evidence="9 14" id="KW-0798">TonB box</keyword>
<dbReference type="SUPFAM" id="SSF56935">
    <property type="entry name" value="Porins"/>
    <property type="match status" value="1"/>
</dbReference>
<evidence type="ECO:0000256" key="3">
    <source>
        <dbReference type="ARBA" id="ARBA00022452"/>
    </source>
</evidence>
<evidence type="ECO:0000256" key="4">
    <source>
        <dbReference type="ARBA" id="ARBA00022496"/>
    </source>
</evidence>
<dbReference type="Proteomes" id="UP000001989">
    <property type="component" value="Chromosome"/>
</dbReference>
<evidence type="ECO:0000256" key="15">
    <source>
        <dbReference type="SAM" id="SignalP"/>
    </source>
</evidence>
<dbReference type="Pfam" id="PF07715">
    <property type="entry name" value="Plug"/>
    <property type="match status" value="1"/>
</dbReference>
<gene>
    <name evidence="18" type="ordered locus">Swit_0989</name>
</gene>
<evidence type="ECO:0000256" key="7">
    <source>
        <dbReference type="ARBA" id="ARBA00023004"/>
    </source>
</evidence>
<evidence type="ECO:0000256" key="12">
    <source>
        <dbReference type="PROSITE-ProRule" id="PRU01360"/>
    </source>
</evidence>
<evidence type="ECO:0000313" key="18">
    <source>
        <dbReference type="EMBL" id="ABQ67356.1"/>
    </source>
</evidence>
<feature type="signal peptide" evidence="15">
    <location>
        <begin position="1"/>
        <end position="31"/>
    </location>
</feature>
<dbReference type="InterPro" id="IPR012910">
    <property type="entry name" value="Plug_dom"/>
</dbReference>
<dbReference type="PROSITE" id="PS52016">
    <property type="entry name" value="TONB_DEPENDENT_REC_3"/>
    <property type="match status" value="1"/>
</dbReference>
<evidence type="ECO:0000256" key="9">
    <source>
        <dbReference type="ARBA" id="ARBA00023077"/>
    </source>
</evidence>
<protein>
    <submittedName>
        <fullName evidence="18">TonB-dependent receptor</fullName>
    </submittedName>
</protein>
<evidence type="ECO:0000256" key="8">
    <source>
        <dbReference type="ARBA" id="ARBA00023065"/>
    </source>
</evidence>
<feature type="short sequence motif" description="TonB C-terminal box" evidence="13">
    <location>
        <begin position="763"/>
        <end position="780"/>
    </location>
</feature>
<keyword evidence="4" id="KW-0410">Iron transport</keyword>
<evidence type="ECO:0000256" key="6">
    <source>
        <dbReference type="ARBA" id="ARBA00022729"/>
    </source>
</evidence>
<evidence type="ECO:0000256" key="10">
    <source>
        <dbReference type="ARBA" id="ARBA00023136"/>
    </source>
</evidence>
<organism evidence="18 19">
    <name type="scientific">Rhizorhabdus wittichii (strain DSM 6014 / CCUG 31198 / JCM 15750 / NBRC 105917 / EY 4224 / RW1)</name>
    <name type="common">Sphingomonas wittichii</name>
    <dbReference type="NCBI Taxonomy" id="392499"/>
    <lineage>
        <taxon>Bacteria</taxon>
        <taxon>Pseudomonadati</taxon>
        <taxon>Pseudomonadota</taxon>
        <taxon>Alphaproteobacteria</taxon>
        <taxon>Sphingomonadales</taxon>
        <taxon>Sphingomonadaceae</taxon>
        <taxon>Rhizorhabdus</taxon>
    </lineage>
</organism>
<keyword evidence="5 12" id="KW-0812">Transmembrane</keyword>
<comment type="subcellular location">
    <subcellularLocation>
        <location evidence="1 12">Cell outer membrane</location>
        <topology evidence="1 12">Multi-pass membrane protein</topology>
    </subcellularLocation>
</comment>
<evidence type="ECO:0000256" key="2">
    <source>
        <dbReference type="ARBA" id="ARBA00022448"/>
    </source>
</evidence>
<dbReference type="PANTHER" id="PTHR32552">
    <property type="entry name" value="FERRICHROME IRON RECEPTOR-RELATED"/>
    <property type="match status" value="1"/>
</dbReference>
<dbReference type="GO" id="GO:0006826">
    <property type="term" value="P:iron ion transport"/>
    <property type="evidence" value="ECO:0007669"/>
    <property type="project" value="UniProtKB-KW"/>
</dbReference>
<evidence type="ECO:0000256" key="13">
    <source>
        <dbReference type="PROSITE-ProRule" id="PRU10144"/>
    </source>
</evidence>
<dbReference type="CDD" id="cd01347">
    <property type="entry name" value="ligand_gated_channel"/>
    <property type="match status" value="1"/>
</dbReference>
<evidence type="ECO:0000256" key="5">
    <source>
        <dbReference type="ARBA" id="ARBA00022692"/>
    </source>
</evidence>
<dbReference type="AlphaFoldDB" id="A0A9J9LDT9"/>
<comment type="similarity">
    <text evidence="12 14">Belongs to the TonB-dependent receptor family.</text>
</comment>
<keyword evidence="6 15" id="KW-0732">Signal</keyword>
<feature type="chain" id="PRO_5039896745" evidence="15">
    <location>
        <begin position="32"/>
        <end position="780"/>
    </location>
</feature>
<dbReference type="InterPro" id="IPR036942">
    <property type="entry name" value="Beta-barrel_TonB_sf"/>
</dbReference>
<keyword evidence="18" id="KW-0675">Receptor</keyword>
<name>A0A9J9LDT9_RHIWR</name>
<feature type="domain" description="TonB-dependent receptor-like beta-barrel" evidence="16">
    <location>
        <begin position="298"/>
        <end position="744"/>
    </location>
</feature>
<keyword evidence="19" id="KW-1185">Reference proteome</keyword>
<evidence type="ECO:0000259" key="16">
    <source>
        <dbReference type="Pfam" id="PF00593"/>
    </source>
</evidence>
<dbReference type="Gene3D" id="2.40.170.20">
    <property type="entry name" value="TonB-dependent receptor, beta-barrel domain"/>
    <property type="match status" value="1"/>
</dbReference>
<keyword evidence="11 12" id="KW-0998">Cell outer membrane</keyword>
<dbReference type="InterPro" id="IPR010917">
    <property type="entry name" value="TonB_rcpt_CS"/>
</dbReference>
<dbReference type="EMBL" id="CP000699">
    <property type="protein sequence ID" value="ABQ67356.1"/>
    <property type="molecule type" value="Genomic_DNA"/>
</dbReference>
<evidence type="ECO:0000256" key="1">
    <source>
        <dbReference type="ARBA" id="ARBA00004571"/>
    </source>
</evidence>
<evidence type="ECO:0000313" key="19">
    <source>
        <dbReference type="Proteomes" id="UP000001989"/>
    </source>
</evidence>
<sequence length="780" mass="83943">MKPFLTSGASDRALGLALAGAALLAAAPAVAQEASGSSDTIEEIVVTAQKRNENMQSTPIAISAFTADAISRKGLSDIQQVSRLAPNVSFDFTSPISGASNAASVFIRGIGQQDFALTTDPGVGTYVDGVYVSRSVGGVLDVLDIERMEILRGPQGTLFGRNTIGGAISIISKMPEKEFGGSLEASLGNYGRRYLRGSVSLPLGPDTAVRISVSSKDKNGFVKSAYTPQQKSLLGGTPLTDLGNENRQAARMVLVHDFSDRFKATLSGDYSRLRENNAADRLAGITGTLADGPLVFAYNTFGSTPSVIPVIGNDRYVPANYITGRDRTYSTGPNGSSIDAWGTALTLDFEASESLSIKSITAYRKTTGSFNRDADGSPLVITETSNYGYRHKQFTQELQAVGDVADGAVKYAAGLFYFDEKGSDPLVVRLPEVVGTIYQDIADVRNKSYAAYAQATWTIVDGLSLTAGGRYTKDRKRFVSDQYIVTGSASPFLFGGAPAGTLIPLVPRNSVTTQSFEKFSPRASVDYRIGDVLVYGSYSKGFKSGGFNLRYVAPRPSVLSFGPENATTFEVGTKIDAFDRKLRLNLAAFTTDYKGIQVTVFENLGAPVTLNAGDARIKGFEAELTAIPLPGLELTANLGYLDSHYTAIRANPALVSTPEQIISRSTRLPKAPEWQGTISAAYTYTLGNDARLDARADFHFSSRYANDAVNSRFLNQKAYQTLGLSAGYTAPDRRWSLRLFVDNLTDERYIVSGDSNYGIGFHEANYNRPREWGATLGFNF</sequence>
<dbReference type="KEGG" id="swi:Swit_0989"/>
<feature type="domain" description="TonB-dependent receptor plug" evidence="17">
    <location>
        <begin position="56"/>
        <end position="167"/>
    </location>
</feature>
<dbReference type="PANTHER" id="PTHR32552:SF81">
    <property type="entry name" value="TONB-DEPENDENT OUTER MEMBRANE RECEPTOR"/>
    <property type="match status" value="1"/>
</dbReference>
<dbReference type="GO" id="GO:0009279">
    <property type="term" value="C:cell outer membrane"/>
    <property type="evidence" value="ECO:0007669"/>
    <property type="project" value="UniProtKB-SubCell"/>
</dbReference>
<keyword evidence="3 12" id="KW-1134">Transmembrane beta strand</keyword>
<keyword evidence="2 12" id="KW-0813">Transport</keyword>
<accession>A0A9J9LDT9</accession>
<dbReference type="PROSITE" id="PS01156">
    <property type="entry name" value="TONB_DEPENDENT_REC_2"/>
    <property type="match status" value="1"/>
</dbReference>
<evidence type="ECO:0000256" key="14">
    <source>
        <dbReference type="RuleBase" id="RU003357"/>
    </source>
</evidence>
<keyword evidence="8" id="KW-0406">Ion transport</keyword>
<dbReference type="InterPro" id="IPR039426">
    <property type="entry name" value="TonB-dep_rcpt-like"/>
</dbReference>
<evidence type="ECO:0000259" key="17">
    <source>
        <dbReference type="Pfam" id="PF07715"/>
    </source>
</evidence>
<dbReference type="Pfam" id="PF00593">
    <property type="entry name" value="TonB_dep_Rec_b-barrel"/>
    <property type="match status" value="1"/>
</dbReference>
<reference evidence="18 19" key="1">
    <citation type="journal article" date="2010" name="J. Bacteriol.">
        <title>Genome sequence of the dioxin-mineralizing bacterium Sphingomonas wittichii RW1.</title>
        <authorList>
            <person name="Miller T.R."/>
            <person name="Delcher A.L."/>
            <person name="Salzberg S.L."/>
            <person name="Saunders E."/>
            <person name="Detter J.C."/>
            <person name="Halden R.U."/>
        </authorList>
    </citation>
    <scope>NUCLEOTIDE SEQUENCE [LARGE SCALE GENOMIC DNA]</scope>
    <source>
        <strain evidence="19">DSM 6014 / CCUG 31198 / JCM 15750 / NBRC 105917 / EY 4224 / RW1</strain>
    </source>
</reference>